<feature type="non-terminal residue" evidence="1">
    <location>
        <position position="1"/>
    </location>
</feature>
<reference evidence="1 2" key="1">
    <citation type="journal article" date="2010" name="Science">
        <title>Genomic comparison of the ants Camponotus floridanus and Harpegnathos saltator.</title>
        <authorList>
            <person name="Bonasio R."/>
            <person name="Zhang G."/>
            <person name="Ye C."/>
            <person name="Mutti N.S."/>
            <person name="Fang X."/>
            <person name="Qin N."/>
            <person name="Donahue G."/>
            <person name="Yang P."/>
            <person name="Li Q."/>
            <person name="Li C."/>
            <person name="Zhang P."/>
            <person name="Huang Z."/>
            <person name="Berger S.L."/>
            <person name="Reinberg D."/>
            <person name="Wang J."/>
            <person name="Liebig J."/>
        </authorList>
    </citation>
    <scope>NUCLEOTIDE SEQUENCE [LARGE SCALE GENOMIC DNA]</scope>
    <source>
        <strain evidence="1 2">R22 G/1</strain>
    </source>
</reference>
<name>E2BV09_HARSA</name>
<dbReference type="PANTHER" id="PTHR47326:SF1">
    <property type="entry name" value="HTH PSQ-TYPE DOMAIN-CONTAINING PROTEIN"/>
    <property type="match status" value="1"/>
</dbReference>
<keyword evidence="2" id="KW-1185">Reference proteome</keyword>
<dbReference type="EMBL" id="GL450777">
    <property type="protein sequence ID" value="EFN80471.1"/>
    <property type="molecule type" value="Genomic_DNA"/>
</dbReference>
<feature type="non-terminal residue" evidence="1">
    <location>
        <position position="156"/>
    </location>
</feature>
<dbReference type="Gene3D" id="3.30.420.10">
    <property type="entry name" value="Ribonuclease H-like superfamily/Ribonuclease H"/>
    <property type="match status" value="1"/>
</dbReference>
<dbReference type="AlphaFoldDB" id="E2BV09"/>
<accession>E2BV09</accession>
<dbReference type="InParanoid" id="E2BV09"/>
<evidence type="ECO:0000313" key="2">
    <source>
        <dbReference type="Proteomes" id="UP000008237"/>
    </source>
</evidence>
<dbReference type="PANTHER" id="PTHR47326">
    <property type="entry name" value="TRANSPOSABLE ELEMENT TC3 TRANSPOSASE-LIKE PROTEIN"/>
    <property type="match status" value="1"/>
</dbReference>
<dbReference type="Proteomes" id="UP000008237">
    <property type="component" value="Unassembled WGS sequence"/>
</dbReference>
<dbReference type="OMA" id="VVKPWME"/>
<sequence length="156" mass="18211">NNAAGRLRLSSDEKMFTVDTKINRRNDRWLIHDHIDVPIVSKTKFPANPRQHALMKNIYEKDYYVVSSEGDVMPPYFFNKEENVTQEVYLHVLINVVKPWMETISSRKSYVFQQDGALAHTSHLVQNWLSDNVNMLSSKEFWPPNSPDLNPLDFCV</sequence>
<organism evidence="2">
    <name type="scientific">Harpegnathos saltator</name>
    <name type="common">Jerdon's jumping ant</name>
    <dbReference type="NCBI Taxonomy" id="610380"/>
    <lineage>
        <taxon>Eukaryota</taxon>
        <taxon>Metazoa</taxon>
        <taxon>Ecdysozoa</taxon>
        <taxon>Arthropoda</taxon>
        <taxon>Hexapoda</taxon>
        <taxon>Insecta</taxon>
        <taxon>Pterygota</taxon>
        <taxon>Neoptera</taxon>
        <taxon>Endopterygota</taxon>
        <taxon>Hymenoptera</taxon>
        <taxon>Apocrita</taxon>
        <taxon>Aculeata</taxon>
        <taxon>Formicoidea</taxon>
        <taxon>Formicidae</taxon>
        <taxon>Ponerinae</taxon>
        <taxon>Ponerini</taxon>
        <taxon>Harpegnathos</taxon>
    </lineage>
</organism>
<evidence type="ECO:0000313" key="1">
    <source>
        <dbReference type="EMBL" id="EFN80471.1"/>
    </source>
</evidence>
<dbReference type="OrthoDB" id="7540217at2759"/>
<dbReference type="InterPro" id="IPR036397">
    <property type="entry name" value="RNaseH_sf"/>
</dbReference>
<dbReference type="GO" id="GO:0003676">
    <property type="term" value="F:nucleic acid binding"/>
    <property type="evidence" value="ECO:0007669"/>
    <property type="project" value="InterPro"/>
</dbReference>
<gene>
    <name evidence="1" type="ORF">EAI_05197</name>
</gene>
<proteinExistence type="predicted"/>
<protein>
    <submittedName>
        <fullName evidence="1">Transposable element Tcb1 transposase</fullName>
    </submittedName>
</protein>